<dbReference type="GO" id="GO:0005884">
    <property type="term" value="C:actin filament"/>
    <property type="evidence" value="ECO:0007669"/>
    <property type="project" value="TreeGrafter"/>
</dbReference>
<dbReference type="InterPro" id="IPR029006">
    <property type="entry name" value="ADF-H/Gelsolin-like_dom_sf"/>
</dbReference>
<dbReference type="GO" id="GO:0030427">
    <property type="term" value="C:site of polarized growth"/>
    <property type="evidence" value="ECO:0007669"/>
    <property type="project" value="TreeGrafter"/>
</dbReference>
<proteinExistence type="predicted"/>
<dbReference type="InterPro" id="IPR002108">
    <property type="entry name" value="ADF-H"/>
</dbReference>
<sequence>MSDTPYNPHYPPSSNPYQDPLSKAHVGTANVDDSKVDLSDPALLQAKKDVKDGKLSWVLFSYVGTSNRLKVESTSYEDSGSANIDEIVDELNHGKPMFAFFRIYLQNNTVPKFVYFSWNPAGVPPLLKGLMHGRSYDIGNFLSPYHASIDAQNEGDLSSEKILDRLRKAAGV</sequence>
<evidence type="ECO:0000313" key="4">
    <source>
        <dbReference type="Proteomes" id="UP000241769"/>
    </source>
</evidence>
<dbReference type="SMART" id="SM00102">
    <property type="entry name" value="ADF"/>
    <property type="match status" value="1"/>
</dbReference>
<dbReference type="GO" id="GO:0051015">
    <property type="term" value="F:actin filament binding"/>
    <property type="evidence" value="ECO:0007669"/>
    <property type="project" value="TreeGrafter"/>
</dbReference>
<evidence type="ECO:0000313" key="3">
    <source>
        <dbReference type="EMBL" id="PRP75913.1"/>
    </source>
</evidence>
<dbReference type="PANTHER" id="PTHR10829:SF53">
    <property type="entry name" value="DREBRIN-LIKE PROTEIN"/>
    <property type="match status" value="1"/>
</dbReference>
<dbReference type="Proteomes" id="UP000241769">
    <property type="component" value="Unassembled WGS sequence"/>
</dbReference>
<evidence type="ECO:0000256" key="1">
    <source>
        <dbReference type="SAM" id="MobiDB-lite"/>
    </source>
</evidence>
<dbReference type="Gene3D" id="3.40.20.10">
    <property type="entry name" value="Severin"/>
    <property type="match status" value="1"/>
</dbReference>
<dbReference type="EMBL" id="MDYQ01000355">
    <property type="protein sequence ID" value="PRP75913.1"/>
    <property type="molecule type" value="Genomic_DNA"/>
</dbReference>
<gene>
    <name evidence="3" type="ORF">PROFUN_15366</name>
</gene>
<comment type="caution">
    <text evidence="3">The sequence shown here is derived from an EMBL/GenBank/DDBJ whole genome shotgun (WGS) entry which is preliminary data.</text>
</comment>
<feature type="region of interest" description="Disordered" evidence="1">
    <location>
        <begin position="1"/>
        <end position="23"/>
    </location>
</feature>
<dbReference type="GO" id="GO:0030864">
    <property type="term" value="C:cortical actin cytoskeleton"/>
    <property type="evidence" value="ECO:0007669"/>
    <property type="project" value="TreeGrafter"/>
</dbReference>
<dbReference type="Pfam" id="PF00241">
    <property type="entry name" value="Cofilin_ADF"/>
    <property type="match status" value="1"/>
</dbReference>
<feature type="domain" description="ADF-H" evidence="2">
    <location>
        <begin position="35"/>
        <end position="167"/>
    </location>
</feature>
<dbReference type="STRING" id="1890364.A0A2P6MW43"/>
<reference evidence="3 4" key="1">
    <citation type="journal article" date="2018" name="Genome Biol. Evol.">
        <title>Multiple Roots of Fruiting Body Formation in Amoebozoa.</title>
        <authorList>
            <person name="Hillmann F."/>
            <person name="Forbes G."/>
            <person name="Novohradska S."/>
            <person name="Ferling I."/>
            <person name="Riege K."/>
            <person name="Groth M."/>
            <person name="Westermann M."/>
            <person name="Marz M."/>
            <person name="Spaller T."/>
            <person name="Winckler T."/>
            <person name="Schaap P."/>
            <person name="Glockner G."/>
        </authorList>
    </citation>
    <scope>NUCLEOTIDE SEQUENCE [LARGE SCALE GENOMIC DNA]</scope>
    <source>
        <strain evidence="3 4">Jena</strain>
    </source>
</reference>
<evidence type="ECO:0000259" key="2">
    <source>
        <dbReference type="PROSITE" id="PS51263"/>
    </source>
</evidence>
<organism evidence="3 4">
    <name type="scientific">Planoprotostelium fungivorum</name>
    <dbReference type="NCBI Taxonomy" id="1890364"/>
    <lineage>
        <taxon>Eukaryota</taxon>
        <taxon>Amoebozoa</taxon>
        <taxon>Evosea</taxon>
        <taxon>Variosea</taxon>
        <taxon>Cavosteliida</taxon>
        <taxon>Cavosteliaceae</taxon>
        <taxon>Planoprotostelium</taxon>
    </lineage>
</organism>
<dbReference type="PROSITE" id="PS51263">
    <property type="entry name" value="ADF_H"/>
    <property type="match status" value="1"/>
</dbReference>
<accession>A0A2P6MW43</accession>
<dbReference type="AlphaFoldDB" id="A0A2P6MW43"/>
<protein>
    <submittedName>
        <fullName evidence="3">Drebrin-like</fullName>
    </submittedName>
</protein>
<dbReference type="GO" id="GO:0030833">
    <property type="term" value="P:regulation of actin filament polymerization"/>
    <property type="evidence" value="ECO:0007669"/>
    <property type="project" value="TreeGrafter"/>
</dbReference>
<dbReference type="PANTHER" id="PTHR10829">
    <property type="entry name" value="CORTACTIN AND DREBRIN"/>
    <property type="match status" value="1"/>
</dbReference>
<dbReference type="OrthoDB" id="5971719at2759"/>
<dbReference type="InParanoid" id="A0A2P6MW43"/>
<keyword evidence="4" id="KW-1185">Reference proteome</keyword>
<dbReference type="SUPFAM" id="SSF55753">
    <property type="entry name" value="Actin depolymerizing proteins"/>
    <property type="match status" value="1"/>
</dbReference>
<name>A0A2P6MW43_9EUKA</name>